<evidence type="ECO:0000313" key="12">
    <source>
        <dbReference type="Proteomes" id="UP001446871"/>
    </source>
</evidence>
<protein>
    <recommendedName>
        <fullName evidence="2">[acyl-carrier-protein] S-malonyltransferase</fullName>
        <ecNumber evidence="2">2.3.1.39</ecNumber>
    </recommendedName>
</protein>
<dbReference type="InterPro" id="IPR016035">
    <property type="entry name" value="Acyl_Trfase/lysoPLipase"/>
</dbReference>
<dbReference type="CDD" id="cd14837">
    <property type="entry name" value="AP3_Mu_N"/>
    <property type="match status" value="1"/>
</dbReference>
<keyword evidence="7" id="KW-0012">Acyltransferase</keyword>
<dbReference type="InterPro" id="IPR050858">
    <property type="entry name" value="Mal-CoA-ACP_Trans/PKS_FabD"/>
</dbReference>
<feature type="domain" description="MHD" evidence="10">
    <location>
        <begin position="191"/>
        <end position="494"/>
    </location>
</feature>
<dbReference type="PANTHER" id="PTHR42681:SF1">
    <property type="entry name" value="MALONYL-COA-ACYL CARRIER PROTEIN TRANSACYLASE, MITOCHONDRIAL"/>
    <property type="match status" value="1"/>
</dbReference>
<evidence type="ECO:0000256" key="2">
    <source>
        <dbReference type="ARBA" id="ARBA00013258"/>
    </source>
</evidence>
<evidence type="ECO:0000256" key="3">
    <source>
        <dbReference type="ARBA" id="ARBA00022448"/>
    </source>
</evidence>
<evidence type="ECO:0000256" key="5">
    <source>
        <dbReference type="ARBA" id="ARBA00022927"/>
    </source>
</evidence>
<dbReference type="Gene3D" id="3.30.70.250">
    <property type="entry name" value="Malonyl-CoA ACP transacylase, ACP-binding"/>
    <property type="match status" value="1"/>
</dbReference>
<keyword evidence="6" id="KW-0472">Membrane</keyword>
<keyword evidence="3" id="KW-0813">Transport</keyword>
<name>A0ABR1U1I7_9PEZI</name>
<evidence type="ECO:0000256" key="4">
    <source>
        <dbReference type="ARBA" id="ARBA00022679"/>
    </source>
</evidence>
<evidence type="ECO:0000256" key="6">
    <source>
        <dbReference type="ARBA" id="ARBA00023136"/>
    </source>
</evidence>
<sequence length="933" mass="101291">MNGVIEALHIYDEHNRAILSHTYTSRPLSASHLLPLYLEHPAPRPNLIYLSNTNPPTLVFSLVHADLLYLATSSSEIEPLLVLEFLHRVVDALEEFLGAPVLAHKIEANYDVVAQLLTEMCDAGTVSTTEPNALRDVVEVEGLLGKFLGSLSLPSKAPGLGTSFNSPSAPSLLPQNGPSLPWRRANVRHTSNELYADVVETLTVTLAPSGRPIAAFANGTIAFTAKVSGVPDIVLSITGPSGKHNLGSIMELPVFHPCVRLNRWRDSPGELSFIPPDGRFILAGYEVDLLPFTNGKSGSLSSNNLKLPVTIEVKTGLGSTGSEFEVRVNINKMFGASGAMGGSGRGGAVGARPFGGPHSGTAASPTIHDLTVSVPLPADVRNLSDIRPSRGDASYNPGDKFLEWHIPQKELASGTPYFSLKATVLGPLADDTTDDDPSGFGFGKDYSYDEPYQSSAEPKAIGSKPGLEEDKDAKKIAQNKILMPSSASISFSVKGWIPSGIKIEGIQVDTKRSRGLGEGVKPYKGRTTSFNELGIIANNGHHVRSPVESRRYGSSMKKTRPRTAIFFPGQGVQKVGMLSPWLEAFPRTSQHILDEIDELMGYKLSDVIQNGSSRILTATPNAQPAIMATSILILRLLEKEFGFNVHERVDVSLGHSLGEFAALVAAGVLAFEDALYMVRRRAEAMARATQRARDEWGGDYGMIAVVTEPEYLEPLVNAVDDFVGYRSSGLRSDHAEDIHPIDQVLIANINSKNQIVLSGNLEKIKELIAHIQQFLGHDPRAVKLNSDSAFHSPIMKPAVAVMRQLVSGKSRVKGKETDDVITFPGALQCVSNVSARPFGSQEEVRDLLSRQCLETVRWWDSIKYLDQEQKVRRWIGIGPGKVGRNLVGKEVGMRGMDVVKGGGVWAITDPMEVEEALRGLEKTECLYEEEEDN</sequence>
<evidence type="ECO:0000256" key="7">
    <source>
        <dbReference type="ARBA" id="ARBA00023315"/>
    </source>
</evidence>
<dbReference type="Pfam" id="PF00928">
    <property type="entry name" value="Adap_comp_sub"/>
    <property type="match status" value="1"/>
</dbReference>
<evidence type="ECO:0000256" key="1">
    <source>
        <dbReference type="ARBA" id="ARBA00004308"/>
    </source>
</evidence>
<evidence type="ECO:0000256" key="9">
    <source>
        <dbReference type="SAM" id="MobiDB-lite"/>
    </source>
</evidence>
<feature type="region of interest" description="Disordered" evidence="9">
    <location>
        <begin position="431"/>
        <end position="469"/>
    </location>
</feature>
<keyword evidence="12" id="KW-1185">Reference proteome</keyword>
<dbReference type="PROSITE" id="PS00991">
    <property type="entry name" value="CLAT_ADAPTOR_M_2"/>
    <property type="match status" value="1"/>
</dbReference>
<evidence type="ECO:0000256" key="8">
    <source>
        <dbReference type="ARBA" id="ARBA00048462"/>
    </source>
</evidence>
<dbReference type="InterPro" id="IPR036168">
    <property type="entry name" value="AP2_Mu_C_sf"/>
</dbReference>
<dbReference type="EC" id="2.3.1.39" evidence="2"/>
<dbReference type="Proteomes" id="UP001446871">
    <property type="component" value="Unassembled WGS sequence"/>
</dbReference>
<comment type="catalytic activity">
    <reaction evidence="8">
        <text>holo-[ACP] + malonyl-CoA = malonyl-[ACP] + CoA</text>
        <dbReference type="Rhea" id="RHEA:41792"/>
        <dbReference type="Rhea" id="RHEA-COMP:9623"/>
        <dbReference type="Rhea" id="RHEA-COMP:9685"/>
        <dbReference type="ChEBI" id="CHEBI:57287"/>
        <dbReference type="ChEBI" id="CHEBI:57384"/>
        <dbReference type="ChEBI" id="CHEBI:64479"/>
        <dbReference type="ChEBI" id="CHEBI:78449"/>
        <dbReference type="EC" id="2.3.1.39"/>
    </reaction>
</comment>
<dbReference type="PROSITE" id="PS51072">
    <property type="entry name" value="MHD"/>
    <property type="match status" value="1"/>
</dbReference>
<evidence type="ECO:0000313" key="11">
    <source>
        <dbReference type="EMBL" id="KAK8052770.1"/>
    </source>
</evidence>
<gene>
    <name evidence="11" type="ORF">PG996_012071</name>
</gene>
<dbReference type="Gene3D" id="3.30.450.60">
    <property type="match status" value="1"/>
</dbReference>
<dbReference type="InterPro" id="IPR028565">
    <property type="entry name" value="MHD"/>
</dbReference>
<dbReference type="SUPFAM" id="SSF55048">
    <property type="entry name" value="Probable ACP-binding domain of malonyl-CoA ACP transacylase"/>
    <property type="match status" value="1"/>
</dbReference>
<dbReference type="SUPFAM" id="SSF49447">
    <property type="entry name" value="Second domain of Mu2 adaptin subunit (ap50) of ap2 adaptor"/>
    <property type="match status" value="1"/>
</dbReference>
<dbReference type="InterPro" id="IPR014043">
    <property type="entry name" value="Acyl_transferase_dom"/>
</dbReference>
<dbReference type="Pfam" id="PF00698">
    <property type="entry name" value="Acyl_transf_1"/>
    <property type="match status" value="1"/>
</dbReference>
<dbReference type="InterPro" id="IPR018240">
    <property type="entry name" value="Clathrin_mu_CS"/>
</dbReference>
<dbReference type="SMART" id="SM00827">
    <property type="entry name" value="PKS_AT"/>
    <property type="match status" value="1"/>
</dbReference>
<keyword evidence="5" id="KW-0653">Protein transport</keyword>
<proteinExistence type="predicted"/>
<keyword evidence="4" id="KW-0808">Transferase</keyword>
<dbReference type="InterPro" id="IPR011012">
    <property type="entry name" value="Longin-like_dom_sf"/>
</dbReference>
<dbReference type="Gene3D" id="3.40.366.10">
    <property type="entry name" value="Malonyl-Coenzyme A Acyl Carrier Protein, domain 2"/>
    <property type="match status" value="1"/>
</dbReference>
<dbReference type="Gene3D" id="2.60.40.1170">
    <property type="entry name" value="Mu homology domain, subdomain B"/>
    <property type="match status" value="1"/>
</dbReference>
<dbReference type="SUPFAM" id="SSF52151">
    <property type="entry name" value="FabD/lysophospholipase-like"/>
    <property type="match status" value="1"/>
</dbReference>
<organism evidence="11 12">
    <name type="scientific">Apiospora saccharicola</name>
    <dbReference type="NCBI Taxonomy" id="335842"/>
    <lineage>
        <taxon>Eukaryota</taxon>
        <taxon>Fungi</taxon>
        <taxon>Dikarya</taxon>
        <taxon>Ascomycota</taxon>
        <taxon>Pezizomycotina</taxon>
        <taxon>Sordariomycetes</taxon>
        <taxon>Xylariomycetidae</taxon>
        <taxon>Amphisphaeriales</taxon>
        <taxon>Apiosporaceae</taxon>
        <taxon>Apiospora</taxon>
    </lineage>
</organism>
<dbReference type="InterPro" id="IPR001227">
    <property type="entry name" value="Ac_transferase_dom_sf"/>
</dbReference>
<dbReference type="EMBL" id="JAQQWM010000008">
    <property type="protein sequence ID" value="KAK8052770.1"/>
    <property type="molecule type" value="Genomic_DNA"/>
</dbReference>
<dbReference type="SUPFAM" id="SSF64356">
    <property type="entry name" value="SNARE-like"/>
    <property type="match status" value="1"/>
</dbReference>
<comment type="caution">
    <text evidence="11">The sequence shown here is derived from an EMBL/GenBank/DDBJ whole genome shotgun (WGS) entry which is preliminary data.</text>
</comment>
<dbReference type="InterPro" id="IPR016036">
    <property type="entry name" value="Malonyl_transacylase_ACP-bd"/>
</dbReference>
<dbReference type="PANTHER" id="PTHR42681">
    <property type="entry name" value="MALONYL-COA-ACYL CARRIER PROTEIN TRANSACYLASE, MITOCHONDRIAL"/>
    <property type="match status" value="1"/>
</dbReference>
<reference evidence="11 12" key="1">
    <citation type="submission" date="2023-01" db="EMBL/GenBank/DDBJ databases">
        <title>Analysis of 21 Apiospora genomes using comparative genomics revels a genus with tremendous synthesis potential of carbohydrate active enzymes and secondary metabolites.</title>
        <authorList>
            <person name="Sorensen T."/>
        </authorList>
    </citation>
    <scope>NUCLEOTIDE SEQUENCE [LARGE SCALE GENOMIC DNA]</scope>
    <source>
        <strain evidence="11 12">CBS 83171</strain>
    </source>
</reference>
<comment type="subcellular location">
    <subcellularLocation>
        <location evidence="1">Endomembrane system</location>
    </subcellularLocation>
</comment>
<evidence type="ECO:0000259" key="10">
    <source>
        <dbReference type="PROSITE" id="PS51072"/>
    </source>
</evidence>
<accession>A0ABR1U1I7</accession>